<keyword evidence="7" id="KW-0408">Iron</keyword>
<keyword evidence="8" id="KW-0406">Ion transport</keyword>
<keyword evidence="5 12" id="KW-0812">Transmembrane</keyword>
<dbReference type="GO" id="GO:0006826">
    <property type="term" value="P:iron ion transport"/>
    <property type="evidence" value="ECO:0007669"/>
    <property type="project" value="UniProtKB-KW"/>
</dbReference>
<keyword evidence="3 12" id="KW-1134">Transmembrane beta strand</keyword>
<evidence type="ECO:0000256" key="14">
    <source>
        <dbReference type="RuleBase" id="RU003357"/>
    </source>
</evidence>
<feature type="domain" description="TonB-dependent receptor plug" evidence="17">
    <location>
        <begin position="53"/>
        <end position="161"/>
    </location>
</feature>
<organism evidence="18 19">
    <name type="scientific">Roseivivax halodurans JCM 10272</name>
    <dbReference type="NCBI Taxonomy" id="1449350"/>
    <lineage>
        <taxon>Bacteria</taxon>
        <taxon>Pseudomonadati</taxon>
        <taxon>Pseudomonadota</taxon>
        <taxon>Alphaproteobacteria</taxon>
        <taxon>Rhodobacterales</taxon>
        <taxon>Roseobacteraceae</taxon>
        <taxon>Roseivivax</taxon>
    </lineage>
</organism>
<evidence type="ECO:0000256" key="3">
    <source>
        <dbReference type="ARBA" id="ARBA00022452"/>
    </source>
</evidence>
<keyword evidence="10 12" id="KW-0472">Membrane</keyword>
<dbReference type="PROSITE" id="PS52016">
    <property type="entry name" value="TONB_DEPENDENT_REC_3"/>
    <property type="match status" value="1"/>
</dbReference>
<evidence type="ECO:0000256" key="6">
    <source>
        <dbReference type="ARBA" id="ARBA00022729"/>
    </source>
</evidence>
<dbReference type="InterPro" id="IPR036942">
    <property type="entry name" value="Beta-barrel_TonB_sf"/>
</dbReference>
<dbReference type="RefSeq" id="WP_037265209.1">
    <property type="nucleotide sequence ID" value="NZ_JALZ01000027.1"/>
</dbReference>
<dbReference type="AlphaFoldDB" id="X7EE89"/>
<evidence type="ECO:0000256" key="15">
    <source>
        <dbReference type="SAM" id="SignalP"/>
    </source>
</evidence>
<feature type="domain" description="TonB-dependent receptor-like beta-barrel" evidence="16">
    <location>
        <begin position="314"/>
        <end position="685"/>
    </location>
</feature>
<evidence type="ECO:0000256" key="7">
    <source>
        <dbReference type="ARBA" id="ARBA00023004"/>
    </source>
</evidence>
<dbReference type="PANTHER" id="PTHR32552:SF81">
    <property type="entry name" value="TONB-DEPENDENT OUTER MEMBRANE RECEPTOR"/>
    <property type="match status" value="1"/>
</dbReference>
<keyword evidence="4" id="KW-0410">Iron transport</keyword>
<dbReference type="Gene3D" id="2.40.170.20">
    <property type="entry name" value="TonB-dependent receptor, beta-barrel domain"/>
    <property type="match status" value="1"/>
</dbReference>
<evidence type="ECO:0000256" key="5">
    <source>
        <dbReference type="ARBA" id="ARBA00022692"/>
    </source>
</evidence>
<dbReference type="PANTHER" id="PTHR32552">
    <property type="entry name" value="FERRICHROME IRON RECEPTOR-RELATED"/>
    <property type="match status" value="1"/>
</dbReference>
<evidence type="ECO:0000256" key="2">
    <source>
        <dbReference type="ARBA" id="ARBA00022448"/>
    </source>
</evidence>
<dbReference type="EMBL" id="JALZ01000027">
    <property type="protein sequence ID" value="ETX13418.1"/>
    <property type="molecule type" value="Genomic_DNA"/>
</dbReference>
<dbReference type="OrthoDB" id="7313036at2"/>
<evidence type="ECO:0000259" key="16">
    <source>
        <dbReference type="Pfam" id="PF00593"/>
    </source>
</evidence>
<dbReference type="InterPro" id="IPR012910">
    <property type="entry name" value="Plug_dom"/>
</dbReference>
<evidence type="ECO:0000259" key="17">
    <source>
        <dbReference type="Pfam" id="PF07715"/>
    </source>
</evidence>
<evidence type="ECO:0000256" key="4">
    <source>
        <dbReference type="ARBA" id="ARBA00022496"/>
    </source>
</evidence>
<protein>
    <recommendedName>
        <fullName evidence="20">TonB-denpendent receptor</fullName>
    </recommendedName>
</protein>
<evidence type="ECO:0000256" key="12">
    <source>
        <dbReference type="PROSITE-ProRule" id="PRU01360"/>
    </source>
</evidence>
<feature type="short sequence motif" description="TonB C-terminal box" evidence="13">
    <location>
        <begin position="700"/>
        <end position="717"/>
    </location>
</feature>
<dbReference type="PATRIC" id="fig|1449350.3.peg.3444"/>
<evidence type="ECO:0000256" key="9">
    <source>
        <dbReference type="ARBA" id="ARBA00023077"/>
    </source>
</evidence>
<evidence type="ECO:0008006" key="20">
    <source>
        <dbReference type="Google" id="ProtNLM"/>
    </source>
</evidence>
<evidence type="ECO:0000256" key="1">
    <source>
        <dbReference type="ARBA" id="ARBA00004571"/>
    </source>
</evidence>
<dbReference type="PROSITE" id="PS01156">
    <property type="entry name" value="TONB_DEPENDENT_REC_2"/>
    <property type="match status" value="1"/>
</dbReference>
<dbReference type="GO" id="GO:0009279">
    <property type="term" value="C:cell outer membrane"/>
    <property type="evidence" value="ECO:0007669"/>
    <property type="project" value="UniProtKB-SubCell"/>
</dbReference>
<name>X7EE89_9RHOB</name>
<evidence type="ECO:0000256" key="13">
    <source>
        <dbReference type="PROSITE-ProRule" id="PRU10144"/>
    </source>
</evidence>
<comment type="subcellular location">
    <subcellularLocation>
        <location evidence="1 12">Cell outer membrane</location>
        <topology evidence="1 12">Multi-pass membrane protein</topology>
    </subcellularLocation>
</comment>
<evidence type="ECO:0000313" key="18">
    <source>
        <dbReference type="EMBL" id="ETX13418.1"/>
    </source>
</evidence>
<dbReference type="Pfam" id="PF00593">
    <property type="entry name" value="TonB_dep_Rec_b-barrel"/>
    <property type="match status" value="1"/>
</dbReference>
<dbReference type="InterPro" id="IPR039426">
    <property type="entry name" value="TonB-dep_rcpt-like"/>
</dbReference>
<dbReference type="Pfam" id="PF07715">
    <property type="entry name" value="Plug"/>
    <property type="match status" value="1"/>
</dbReference>
<keyword evidence="2 12" id="KW-0813">Transport</keyword>
<dbReference type="InterPro" id="IPR010917">
    <property type="entry name" value="TonB_rcpt_CS"/>
</dbReference>
<dbReference type="InterPro" id="IPR000531">
    <property type="entry name" value="Beta-barrel_TonB"/>
</dbReference>
<sequence>MSPKIRKPARICLASLLASASSLAASAVIAQEMGDIALDPIMVYGDRTTSEAAQTTASVGIVEEETLSQPTTDTYRDAFDRVANVNTGDATESGFVLRGLNSEGLTPGGFGAPLASVYIDGVQQTVEGARRGLRSTFDVEQIEVYRGPQSTLTGRNALAGAIYLRTKDPEFARSGEAQVRVGSDERRQVGLAFGDAINDRLAYRVSGIYSEKQSDIDFPSYEQYDRYDDFVTDDYWTARAKLLWLPTGSDDTRVLLSYSHSEDSPTTNFIAGEDFSTAAEGFDERRGDIYGALTPDVYAGFGLPEVPGYQDVPRKTIVDNVGLEITHAFSNALELTSVTGYTRSTTERKSINFGTDGATGTTNGKFEQELFSQELRLNYDESGRLRWVAGLYAARENQTAFREQDIFGPTRTDNETEITNYAAFGEVEYEFLEGISIIAGGRLDDISIDQKAESSGVDTETDFEDRVFLPKLGLRYDVTPNQQVSLVYQEGYRPGGAGIQFSSGDTYEYDPSETQNVELGYRGTFMNGALRVNAALFYQEWNDQQIELQEIPGDFNSNYIDNAGLSESWGGELELTYAATPLVDLNAAFGALTTEFTDFEAGGVDYSGEVFSLAPERTLSLGVDYNIGGTGIFASADATYTGAYKSRIETGTTDRVDLGQYTIVDASVGYGWNNGASITAYASNLFDKEYFTYEAGPNVLAGLGEGREIGVQFGYRF</sequence>
<comment type="similarity">
    <text evidence="12 14">Belongs to the TonB-dependent receptor family.</text>
</comment>
<accession>X7EE89</accession>
<dbReference type="STRING" id="1449350.OCH239_10575"/>
<dbReference type="SUPFAM" id="SSF56935">
    <property type="entry name" value="Porins"/>
    <property type="match status" value="1"/>
</dbReference>
<evidence type="ECO:0000256" key="11">
    <source>
        <dbReference type="ARBA" id="ARBA00023237"/>
    </source>
</evidence>
<keyword evidence="6 15" id="KW-0732">Signal</keyword>
<dbReference type="Proteomes" id="UP000022447">
    <property type="component" value="Unassembled WGS sequence"/>
</dbReference>
<gene>
    <name evidence="18" type="ORF">OCH239_10575</name>
</gene>
<comment type="caution">
    <text evidence="18">The sequence shown here is derived from an EMBL/GenBank/DDBJ whole genome shotgun (WGS) entry which is preliminary data.</text>
</comment>
<dbReference type="eggNOG" id="COG4774">
    <property type="taxonomic scope" value="Bacteria"/>
</dbReference>
<feature type="chain" id="PRO_5004979687" description="TonB-denpendent receptor" evidence="15">
    <location>
        <begin position="25"/>
        <end position="717"/>
    </location>
</feature>
<keyword evidence="9 14" id="KW-0798">TonB box</keyword>
<keyword evidence="11 12" id="KW-0998">Cell outer membrane</keyword>
<keyword evidence="19" id="KW-1185">Reference proteome</keyword>
<evidence type="ECO:0000313" key="19">
    <source>
        <dbReference type="Proteomes" id="UP000022447"/>
    </source>
</evidence>
<dbReference type="CDD" id="cd01347">
    <property type="entry name" value="ligand_gated_channel"/>
    <property type="match status" value="1"/>
</dbReference>
<evidence type="ECO:0000256" key="10">
    <source>
        <dbReference type="ARBA" id="ARBA00023136"/>
    </source>
</evidence>
<reference evidence="18 19" key="1">
    <citation type="submission" date="2014-01" db="EMBL/GenBank/DDBJ databases">
        <title>Roseivivax halodurans JCM 10272 Genome Sequencing.</title>
        <authorList>
            <person name="Lai Q."/>
            <person name="Li G."/>
            <person name="Shao Z."/>
        </authorList>
    </citation>
    <scope>NUCLEOTIDE SEQUENCE [LARGE SCALE GENOMIC DNA]</scope>
    <source>
        <strain evidence="18 19">JCM 10272</strain>
    </source>
</reference>
<feature type="signal peptide" evidence="15">
    <location>
        <begin position="1"/>
        <end position="24"/>
    </location>
</feature>
<evidence type="ECO:0000256" key="8">
    <source>
        <dbReference type="ARBA" id="ARBA00023065"/>
    </source>
</evidence>
<proteinExistence type="inferred from homology"/>